<organism evidence="1 2">
    <name type="scientific">Chaenocephalus aceratus</name>
    <name type="common">Blackfin icefish</name>
    <name type="synonym">Chaenichthys aceratus</name>
    <dbReference type="NCBI Taxonomy" id="36190"/>
    <lineage>
        <taxon>Eukaryota</taxon>
        <taxon>Metazoa</taxon>
        <taxon>Chordata</taxon>
        <taxon>Craniata</taxon>
        <taxon>Vertebrata</taxon>
        <taxon>Euteleostomi</taxon>
        <taxon>Actinopterygii</taxon>
        <taxon>Neopterygii</taxon>
        <taxon>Teleostei</taxon>
        <taxon>Neoteleostei</taxon>
        <taxon>Acanthomorphata</taxon>
        <taxon>Eupercaria</taxon>
        <taxon>Perciformes</taxon>
        <taxon>Notothenioidei</taxon>
        <taxon>Channichthyidae</taxon>
        <taxon>Chaenocephalus</taxon>
    </lineage>
</organism>
<reference evidence="1" key="1">
    <citation type="submission" date="2022-05" db="EMBL/GenBank/DDBJ databases">
        <title>Chromosome-level genome of Chaenocephalus aceratus.</title>
        <authorList>
            <person name="Park H."/>
        </authorList>
    </citation>
    <scope>NUCLEOTIDE SEQUENCE</scope>
    <source>
        <strain evidence="1">KU_202001</strain>
    </source>
</reference>
<gene>
    <name evidence="1" type="ORF">KUCAC02_020951</name>
</gene>
<accession>A0ACB9XFY3</accession>
<name>A0ACB9XFY3_CHAAC</name>
<feature type="non-terminal residue" evidence="1">
    <location>
        <position position="104"/>
    </location>
</feature>
<sequence length="104" mass="11344">SVAPQKAAGFLGIIDRPPPLASSKVLLRPQKKHFYPHPSQLCLSPGSDSRPGDGDCGVQRPDSPSHFLMVTSVSCKGNMRDREVERKNIRSLFVGVFTRALAVM</sequence>
<dbReference type="Proteomes" id="UP001057452">
    <property type="component" value="Chromosome 6"/>
</dbReference>
<evidence type="ECO:0000313" key="1">
    <source>
        <dbReference type="EMBL" id="KAI4825264.1"/>
    </source>
</evidence>
<dbReference type="EMBL" id="CM043790">
    <property type="protein sequence ID" value="KAI4825264.1"/>
    <property type="molecule type" value="Genomic_DNA"/>
</dbReference>
<feature type="non-terminal residue" evidence="1">
    <location>
        <position position="1"/>
    </location>
</feature>
<proteinExistence type="predicted"/>
<evidence type="ECO:0000313" key="2">
    <source>
        <dbReference type="Proteomes" id="UP001057452"/>
    </source>
</evidence>
<protein>
    <submittedName>
        <fullName evidence="1">Uncharacterized protein</fullName>
    </submittedName>
</protein>
<keyword evidence="2" id="KW-1185">Reference proteome</keyword>
<comment type="caution">
    <text evidence="1">The sequence shown here is derived from an EMBL/GenBank/DDBJ whole genome shotgun (WGS) entry which is preliminary data.</text>
</comment>